<keyword evidence="2" id="KW-1185">Reference proteome</keyword>
<dbReference type="InterPro" id="IPR043502">
    <property type="entry name" value="DNA/RNA_pol_sf"/>
</dbReference>
<dbReference type="Gene3D" id="3.30.70.270">
    <property type="match status" value="1"/>
</dbReference>
<organism evidence="1 2">
    <name type="scientific">Mucuna pruriens</name>
    <name type="common">Velvet bean</name>
    <name type="synonym">Dolichos pruriens</name>
    <dbReference type="NCBI Taxonomy" id="157652"/>
    <lineage>
        <taxon>Eukaryota</taxon>
        <taxon>Viridiplantae</taxon>
        <taxon>Streptophyta</taxon>
        <taxon>Embryophyta</taxon>
        <taxon>Tracheophyta</taxon>
        <taxon>Spermatophyta</taxon>
        <taxon>Magnoliopsida</taxon>
        <taxon>eudicotyledons</taxon>
        <taxon>Gunneridae</taxon>
        <taxon>Pentapetalae</taxon>
        <taxon>rosids</taxon>
        <taxon>fabids</taxon>
        <taxon>Fabales</taxon>
        <taxon>Fabaceae</taxon>
        <taxon>Papilionoideae</taxon>
        <taxon>50 kb inversion clade</taxon>
        <taxon>NPAAA clade</taxon>
        <taxon>indigoferoid/millettioid clade</taxon>
        <taxon>Phaseoleae</taxon>
        <taxon>Mucuna</taxon>
    </lineage>
</organism>
<comment type="caution">
    <text evidence="1">The sequence shown here is derived from an EMBL/GenBank/DDBJ whole genome shotgun (WGS) entry which is preliminary data.</text>
</comment>
<dbReference type="AlphaFoldDB" id="A0A371GCF6"/>
<dbReference type="SUPFAM" id="SSF56672">
    <property type="entry name" value="DNA/RNA polymerases"/>
    <property type="match status" value="1"/>
</dbReference>
<dbReference type="EMBL" id="QJKJ01006017">
    <property type="protein sequence ID" value="RDX88211.1"/>
    <property type="molecule type" value="Genomic_DNA"/>
</dbReference>
<evidence type="ECO:0000313" key="2">
    <source>
        <dbReference type="Proteomes" id="UP000257109"/>
    </source>
</evidence>
<gene>
    <name evidence="1" type="ORF">CR513_30232</name>
</gene>
<dbReference type="InterPro" id="IPR043128">
    <property type="entry name" value="Rev_trsase/Diguanyl_cyclase"/>
</dbReference>
<protein>
    <recommendedName>
        <fullName evidence="3">Reverse transcriptase domain-containing protein</fullName>
    </recommendedName>
</protein>
<dbReference type="OrthoDB" id="101614at2759"/>
<proteinExistence type="predicted"/>
<sequence>MDRIFKDIIGHDLEDYVDDMVAKSTTAKNHCDALQRVFEVLKKHWLKGAIAGGKDHNLITFLIPVGKNHLTDLSQPKEEQKIHMDDKE</sequence>
<accession>A0A371GCF6</accession>
<evidence type="ECO:0008006" key="3">
    <source>
        <dbReference type="Google" id="ProtNLM"/>
    </source>
</evidence>
<reference evidence="1" key="1">
    <citation type="submission" date="2018-05" db="EMBL/GenBank/DDBJ databases">
        <title>Draft genome of Mucuna pruriens seed.</title>
        <authorList>
            <person name="Nnadi N.E."/>
            <person name="Vos R."/>
            <person name="Hasami M.H."/>
            <person name="Devisetty U.K."/>
            <person name="Aguiy J.C."/>
        </authorList>
    </citation>
    <scope>NUCLEOTIDE SEQUENCE [LARGE SCALE GENOMIC DNA]</scope>
    <source>
        <strain evidence="1">JCA_2017</strain>
    </source>
</reference>
<dbReference type="Proteomes" id="UP000257109">
    <property type="component" value="Unassembled WGS sequence"/>
</dbReference>
<evidence type="ECO:0000313" key="1">
    <source>
        <dbReference type="EMBL" id="RDX88211.1"/>
    </source>
</evidence>
<feature type="non-terminal residue" evidence="1">
    <location>
        <position position="1"/>
    </location>
</feature>
<name>A0A371GCF6_MUCPR</name>